<accession>A0ABW1DQ03</accession>
<feature type="signal peptide" evidence="2">
    <location>
        <begin position="1"/>
        <end position="24"/>
    </location>
</feature>
<dbReference type="SMART" id="SM00062">
    <property type="entry name" value="PBPb"/>
    <property type="match status" value="1"/>
</dbReference>
<dbReference type="PANTHER" id="PTHR35936:SF19">
    <property type="entry name" value="AMINO-ACID-BINDING PROTEIN YXEM-RELATED"/>
    <property type="match status" value="1"/>
</dbReference>
<evidence type="ECO:0000259" key="3">
    <source>
        <dbReference type="SMART" id="SM00062"/>
    </source>
</evidence>
<evidence type="ECO:0000313" key="4">
    <source>
        <dbReference type="EMBL" id="MFC5849924.1"/>
    </source>
</evidence>
<evidence type="ECO:0000256" key="2">
    <source>
        <dbReference type="SAM" id="SignalP"/>
    </source>
</evidence>
<evidence type="ECO:0000256" key="1">
    <source>
        <dbReference type="ARBA" id="ARBA00022729"/>
    </source>
</evidence>
<sequence>MIAVRRLARLALPLLCLTLGAAEARTYAQIRDIGVLRVGMPGDLPPFSIGAGKSMVGFEAELVQEVARSLNLRVIFEQIGGDDLLAALDQDRIDVATNNLVITSTRETRFDFSAPYNCSGVSIVSLSKSLNKNADLVGKKIGVPRNTIIQTYVEKLAFDKTVKVYETSIELIRGVATGDVDATYAFSAMAPTIQRLYPQLGVHFSPALWSAPNGMALRSGNEALRQAVNGALTRYMRTPAYKALLTKHFAQDTSCKS</sequence>
<keyword evidence="1 2" id="KW-0732">Signal</keyword>
<feature type="chain" id="PRO_5045850133" evidence="2">
    <location>
        <begin position="25"/>
        <end position="257"/>
    </location>
</feature>
<dbReference type="Gene3D" id="3.40.190.10">
    <property type="entry name" value="Periplasmic binding protein-like II"/>
    <property type="match status" value="2"/>
</dbReference>
<dbReference type="InterPro" id="IPR001638">
    <property type="entry name" value="Solute-binding_3/MltF_N"/>
</dbReference>
<organism evidence="4 5">
    <name type="scientific">Deinococcus petrolearius</name>
    <dbReference type="NCBI Taxonomy" id="1751295"/>
    <lineage>
        <taxon>Bacteria</taxon>
        <taxon>Thermotogati</taxon>
        <taxon>Deinococcota</taxon>
        <taxon>Deinococci</taxon>
        <taxon>Deinococcales</taxon>
        <taxon>Deinococcaceae</taxon>
        <taxon>Deinococcus</taxon>
    </lineage>
</organism>
<protein>
    <submittedName>
        <fullName evidence="4">ABC transporter substrate-binding protein</fullName>
    </submittedName>
</protein>
<comment type="caution">
    <text evidence="4">The sequence shown here is derived from an EMBL/GenBank/DDBJ whole genome shotgun (WGS) entry which is preliminary data.</text>
</comment>
<name>A0ABW1DQ03_9DEIO</name>
<dbReference type="Pfam" id="PF00497">
    <property type="entry name" value="SBP_bac_3"/>
    <property type="match status" value="1"/>
</dbReference>
<keyword evidence="5" id="KW-1185">Reference proteome</keyword>
<dbReference type="EMBL" id="JBHSOH010000034">
    <property type="protein sequence ID" value="MFC5849924.1"/>
    <property type="molecule type" value="Genomic_DNA"/>
</dbReference>
<reference evidence="5" key="1">
    <citation type="journal article" date="2019" name="Int. J. Syst. Evol. Microbiol.">
        <title>The Global Catalogue of Microorganisms (GCM) 10K type strain sequencing project: providing services to taxonomists for standard genome sequencing and annotation.</title>
        <authorList>
            <consortium name="The Broad Institute Genomics Platform"/>
            <consortium name="The Broad Institute Genome Sequencing Center for Infectious Disease"/>
            <person name="Wu L."/>
            <person name="Ma J."/>
        </authorList>
    </citation>
    <scope>NUCLEOTIDE SEQUENCE [LARGE SCALE GENOMIC DNA]</scope>
    <source>
        <strain evidence="5">CGMCC 1.15053</strain>
    </source>
</reference>
<dbReference type="RefSeq" id="WP_380051491.1">
    <property type="nucleotide sequence ID" value="NZ_JBHSOH010000034.1"/>
</dbReference>
<dbReference type="PANTHER" id="PTHR35936">
    <property type="entry name" value="MEMBRANE-BOUND LYTIC MUREIN TRANSGLYCOSYLASE F"/>
    <property type="match status" value="1"/>
</dbReference>
<dbReference type="Proteomes" id="UP001595979">
    <property type="component" value="Unassembled WGS sequence"/>
</dbReference>
<dbReference type="CDD" id="cd13530">
    <property type="entry name" value="PBP2_peptides_like"/>
    <property type="match status" value="1"/>
</dbReference>
<feature type="domain" description="Solute-binding protein family 3/N-terminal" evidence="3">
    <location>
        <begin position="35"/>
        <end position="252"/>
    </location>
</feature>
<proteinExistence type="predicted"/>
<gene>
    <name evidence="4" type="ORF">ACFPQ6_16600</name>
</gene>
<evidence type="ECO:0000313" key="5">
    <source>
        <dbReference type="Proteomes" id="UP001595979"/>
    </source>
</evidence>
<dbReference type="SUPFAM" id="SSF53850">
    <property type="entry name" value="Periplasmic binding protein-like II"/>
    <property type="match status" value="1"/>
</dbReference>